<dbReference type="Proteomes" id="UP000095280">
    <property type="component" value="Unplaced"/>
</dbReference>
<evidence type="ECO:0000256" key="1">
    <source>
        <dbReference type="SAM" id="MobiDB-lite"/>
    </source>
</evidence>
<dbReference type="PANTHER" id="PTHR12166">
    <property type="entry name" value="CALCIUM-DEPENDENT SECRETION ACTIVATOR"/>
    <property type="match status" value="1"/>
</dbReference>
<dbReference type="InterPro" id="IPR033227">
    <property type="entry name" value="CAPS"/>
</dbReference>
<dbReference type="InterPro" id="IPR010439">
    <property type="entry name" value="MUN_dom"/>
</dbReference>
<sequence length="213" mass="22885">MAADMLEAAGRRTATAFDTELKRGSSWVDFLLSVELCVMFNTCVELKSKVFSLCSMSSGETMYEYHARTGEFLEGLQSRLVNSIVDHFCGVFEMVLARLARYDKGAMFSTLFSIAKPTDEIGKEYVDFCQANIEQVRRHVYDESLVLSLFEAEEATLSMRLGEASTSPGSRSPLGSMAGSISSIGSSKSPGAGGISSIASSLSGFLPKSGGTS</sequence>
<proteinExistence type="predicted"/>
<feature type="domain" description="MUN" evidence="2">
    <location>
        <begin position="1"/>
        <end position="151"/>
    </location>
</feature>
<evidence type="ECO:0000313" key="3">
    <source>
        <dbReference type="Proteomes" id="UP000095280"/>
    </source>
</evidence>
<dbReference type="GO" id="GO:1990504">
    <property type="term" value="P:dense core granule exocytosis"/>
    <property type="evidence" value="ECO:0007669"/>
    <property type="project" value="InterPro"/>
</dbReference>
<dbReference type="GO" id="GO:0016079">
    <property type="term" value="P:synaptic vesicle exocytosis"/>
    <property type="evidence" value="ECO:0007669"/>
    <property type="project" value="InterPro"/>
</dbReference>
<organism evidence="3 4">
    <name type="scientific">Macrostomum lignano</name>
    <dbReference type="NCBI Taxonomy" id="282301"/>
    <lineage>
        <taxon>Eukaryota</taxon>
        <taxon>Metazoa</taxon>
        <taxon>Spiralia</taxon>
        <taxon>Lophotrochozoa</taxon>
        <taxon>Platyhelminthes</taxon>
        <taxon>Rhabditophora</taxon>
        <taxon>Macrostomorpha</taxon>
        <taxon>Macrostomida</taxon>
        <taxon>Macrostomidae</taxon>
        <taxon>Macrostomum</taxon>
    </lineage>
</organism>
<evidence type="ECO:0000313" key="4">
    <source>
        <dbReference type="WBParaSite" id="maker-uti_cns_0000011-snap-gene-0.14-mRNA-1"/>
    </source>
</evidence>
<protein>
    <submittedName>
        <fullName evidence="4">DUF1041 domain-containing protein</fullName>
    </submittedName>
</protein>
<evidence type="ECO:0000259" key="2">
    <source>
        <dbReference type="Pfam" id="PF06292"/>
    </source>
</evidence>
<dbReference type="GO" id="GO:0098793">
    <property type="term" value="C:presynapse"/>
    <property type="evidence" value="ECO:0007669"/>
    <property type="project" value="GOC"/>
</dbReference>
<name>A0A1I8FVE1_9PLAT</name>
<reference evidence="4" key="1">
    <citation type="submission" date="2016-11" db="UniProtKB">
        <authorList>
            <consortium name="WormBaseParasite"/>
        </authorList>
    </citation>
    <scope>IDENTIFICATION</scope>
</reference>
<dbReference type="PANTHER" id="PTHR12166:SF8">
    <property type="entry name" value="CALCIUM-DEPENDENT SECRETION ACTIVATOR"/>
    <property type="match status" value="1"/>
</dbReference>
<dbReference type="WBParaSite" id="maker-uti_cns_0000011-snap-gene-0.14-mRNA-1">
    <property type="protein sequence ID" value="maker-uti_cns_0000011-snap-gene-0.14-mRNA-1"/>
    <property type="gene ID" value="maker-uti_cns_0000011-snap-gene-0.14"/>
</dbReference>
<dbReference type="AlphaFoldDB" id="A0A1I8FVE1"/>
<keyword evidence="3" id="KW-1185">Reference proteome</keyword>
<feature type="compositionally biased region" description="Low complexity" evidence="1">
    <location>
        <begin position="175"/>
        <end position="204"/>
    </location>
</feature>
<accession>A0A1I8FVE1</accession>
<feature type="region of interest" description="Disordered" evidence="1">
    <location>
        <begin position="161"/>
        <end position="213"/>
    </location>
</feature>
<dbReference type="Pfam" id="PF06292">
    <property type="entry name" value="MUN"/>
    <property type="match status" value="1"/>
</dbReference>